<evidence type="ECO:0000256" key="12">
    <source>
        <dbReference type="ARBA" id="ARBA00042372"/>
    </source>
</evidence>
<reference evidence="17 18" key="1">
    <citation type="submission" date="2018-11" db="EMBL/GenBank/DDBJ databases">
        <authorList>
            <person name="Ye M.-Q."/>
            <person name="Du Z.-J."/>
        </authorList>
    </citation>
    <scope>NUCLEOTIDE SEQUENCE [LARGE SCALE GENOMIC DNA]</scope>
    <source>
        <strain evidence="17 18">U0105</strain>
    </source>
</reference>
<dbReference type="InterPro" id="IPR006145">
    <property type="entry name" value="PsdUridine_synth_RsuA/RluA"/>
</dbReference>
<evidence type="ECO:0000256" key="14">
    <source>
        <dbReference type="ARBA" id="ARBA00042883"/>
    </source>
</evidence>
<evidence type="ECO:0000256" key="8">
    <source>
        <dbReference type="ARBA" id="ARBA00038944"/>
    </source>
</evidence>
<evidence type="ECO:0000256" key="15">
    <source>
        <dbReference type="ARBA" id="ARBA00043143"/>
    </source>
</evidence>
<dbReference type="AlphaFoldDB" id="A0A3N5YB23"/>
<dbReference type="EC" id="5.4.99.29" evidence="9"/>
<dbReference type="PANTHER" id="PTHR21600">
    <property type="entry name" value="MITOCHONDRIAL RNA PSEUDOURIDINE SYNTHASE"/>
    <property type="match status" value="1"/>
</dbReference>
<keyword evidence="18" id="KW-1185">Reference proteome</keyword>
<dbReference type="CDD" id="cd02869">
    <property type="entry name" value="PseudoU_synth_RluA_like"/>
    <property type="match status" value="1"/>
</dbReference>
<dbReference type="GO" id="GO:0160142">
    <property type="term" value="F:23S rRNA pseudouridine(746) synthase activity"/>
    <property type="evidence" value="ECO:0007669"/>
    <property type="project" value="UniProtKB-EC"/>
</dbReference>
<evidence type="ECO:0000259" key="16">
    <source>
        <dbReference type="Pfam" id="PF00849"/>
    </source>
</evidence>
<sequence length="243" mass="27344">MTFIYDPPQAPYLTLLHADEHIIVVNKPSGLLSVPGRVEAHQDSIAYRVSRVYPEAGIVHRLDMATSGVMVLSRSKAAHQHLSYQFASRITQKRYYARLYGTPTSHSGVINIPLSVDYPNRPKQKVDWKSGKEAVTCFRVIQQEAHGVLVELHPITGRSHQLRMHMRELGTPILGDRLYSPPASVEAVDKLQLHAQCLQFVHPLTAQKMMYSAPIPFSDYQPKSLEETYGYAKDLLGATDKLE</sequence>
<comment type="caution">
    <text evidence="17">The sequence shown here is derived from an EMBL/GenBank/DDBJ whole genome shotgun (WGS) entry which is preliminary data.</text>
</comment>
<dbReference type="InterPro" id="IPR006224">
    <property type="entry name" value="PsdUridine_synth_RluA-like_CS"/>
</dbReference>
<evidence type="ECO:0000313" key="17">
    <source>
        <dbReference type="EMBL" id="RPJ66125.1"/>
    </source>
</evidence>
<keyword evidence="4" id="KW-0413">Isomerase</keyword>
<evidence type="ECO:0000313" key="18">
    <source>
        <dbReference type="Proteomes" id="UP000275281"/>
    </source>
</evidence>
<comment type="function">
    <text evidence="7">Dual specificity enzyme that catalyzes the synthesis of pseudouridine from uracil-746 in 23S ribosomal RNA and from uracil-32 in the anticodon stem and loop of transfer RNAs.</text>
</comment>
<comment type="similarity">
    <text evidence="1">Belongs to the pseudouridine synthase RluA family.</text>
</comment>
<comment type="catalytic activity">
    <reaction evidence="5">
        <text>uridine(32) in tRNA = pseudouridine(32) in tRNA</text>
        <dbReference type="Rhea" id="RHEA:42544"/>
        <dbReference type="Rhea" id="RHEA-COMP:10107"/>
        <dbReference type="Rhea" id="RHEA-COMP:10108"/>
        <dbReference type="ChEBI" id="CHEBI:65314"/>
        <dbReference type="ChEBI" id="CHEBI:65315"/>
        <dbReference type="EC" id="5.4.99.28"/>
    </reaction>
</comment>
<dbReference type="GO" id="GO:0008033">
    <property type="term" value="P:tRNA processing"/>
    <property type="evidence" value="ECO:0007669"/>
    <property type="project" value="UniProtKB-KW"/>
</dbReference>
<evidence type="ECO:0000256" key="10">
    <source>
        <dbReference type="ARBA" id="ARBA00039988"/>
    </source>
</evidence>
<evidence type="ECO:0000256" key="9">
    <source>
        <dbReference type="ARBA" id="ARBA00038945"/>
    </source>
</evidence>
<dbReference type="GO" id="GO:0160151">
    <property type="term" value="F:tRNA pseudouridine(32) synthase activity"/>
    <property type="evidence" value="ECO:0007669"/>
    <property type="project" value="UniProtKB-EC"/>
</dbReference>
<dbReference type="GO" id="GO:0003723">
    <property type="term" value="F:RNA binding"/>
    <property type="evidence" value="ECO:0007669"/>
    <property type="project" value="InterPro"/>
</dbReference>
<evidence type="ECO:0000256" key="6">
    <source>
        <dbReference type="ARBA" id="ARBA00036916"/>
    </source>
</evidence>
<protein>
    <recommendedName>
        <fullName evidence="10">Dual-specificity RNA pseudouridine synthase RluA</fullName>
        <ecNumber evidence="8">5.4.99.28</ecNumber>
        <ecNumber evidence="9">5.4.99.29</ecNumber>
    </recommendedName>
    <alternativeName>
        <fullName evidence="11">23S rRNA pseudouridine(746) synthase</fullName>
    </alternativeName>
    <alternativeName>
        <fullName evidence="14">Ribosomal large subunit pseudouridine synthase A</fullName>
    </alternativeName>
    <alternativeName>
        <fullName evidence="13">rRNA pseudouridylate synthase A</fullName>
    </alternativeName>
    <alternativeName>
        <fullName evidence="15">rRNA-uridine isomerase A</fullName>
    </alternativeName>
    <alternativeName>
        <fullName evidence="12">tRNA pseudouridine(32) synthase</fullName>
    </alternativeName>
</protein>
<evidence type="ECO:0000256" key="1">
    <source>
        <dbReference type="ARBA" id="ARBA00010876"/>
    </source>
</evidence>
<dbReference type="OrthoDB" id="9785808at2"/>
<dbReference type="InterPro" id="IPR020103">
    <property type="entry name" value="PsdUridine_synth_cat_dom_sf"/>
</dbReference>
<dbReference type="GO" id="GO:0000455">
    <property type="term" value="P:enzyme-directed rRNA pseudouridine synthesis"/>
    <property type="evidence" value="ECO:0007669"/>
    <property type="project" value="TreeGrafter"/>
</dbReference>
<dbReference type="PANTHER" id="PTHR21600:SF91">
    <property type="entry name" value="DUAL-SPECIFICITY RNA PSEUDOURIDINE SYNTHASE RLUA"/>
    <property type="match status" value="1"/>
</dbReference>
<evidence type="ECO:0000256" key="13">
    <source>
        <dbReference type="ARBA" id="ARBA00042844"/>
    </source>
</evidence>
<dbReference type="Proteomes" id="UP000275281">
    <property type="component" value="Unassembled WGS sequence"/>
</dbReference>
<evidence type="ECO:0000256" key="2">
    <source>
        <dbReference type="ARBA" id="ARBA00022552"/>
    </source>
</evidence>
<dbReference type="SUPFAM" id="SSF55120">
    <property type="entry name" value="Pseudouridine synthase"/>
    <property type="match status" value="1"/>
</dbReference>
<dbReference type="Pfam" id="PF00849">
    <property type="entry name" value="PseudoU_synth_2"/>
    <property type="match status" value="1"/>
</dbReference>
<proteinExistence type="inferred from homology"/>
<evidence type="ECO:0000256" key="11">
    <source>
        <dbReference type="ARBA" id="ARBA00041266"/>
    </source>
</evidence>
<dbReference type="EC" id="5.4.99.28" evidence="8"/>
<organism evidence="17 18">
    <name type="scientific">Alteromonas sediminis</name>
    <dbReference type="NCBI Taxonomy" id="2259342"/>
    <lineage>
        <taxon>Bacteria</taxon>
        <taxon>Pseudomonadati</taxon>
        <taxon>Pseudomonadota</taxon>
        <taxon>Gammaproteobacteria</taxon>
        <taxon>Alteromonadales</taxon>
        <taxon>Alteromonadaceae</taxon>
        <taxon>Alteromonas/Salinimonas group</taxon>
        <taxon>Alteromonas</taxon>
    </lineage>
</organism>
<evidence type="ECO:0000256" key="5">
    <source>
        <dbReference type="ARBA" id="ARBA00036184"/>
    </source>
</evidence>
<evidence type="ECO:0000256" key="3">
    <source>
        <dbReference type="ARBA" id="ARBA00022694"/>
    </source>
</evidence>
<dbReference type="PROSITE" id="PS01129">
    <property type="entry name" value="PSI_RLU"/>
    <property type="match status" value="1"/>
</dbReference>
<keyword evidence="2" id="KW-0698">rRNA processing</keyword>
<dbReference type="Gene3D" id="3.30.2350.10">
    <property type="entry name" value="Pseudouridine synthase"/>
    <property type="match status" value="1"/>
</dbReference>
<evidence type="ECO:0000256" key="4">
    <source>
        <dbReference type="ARBA" id="ARBA00023235"/>
    </source>
</evidence>
<dbReference type="InterPro" id="IPR050188">
    <property type="entry name" value="RluA_PseudoU_synthase"/>
</dbReference>
<dbReference type="EMBL" id="RPOK01000004">
    <property type="protein sequence ID" value="RPJ66125.1"/>
    <property type="molecule type" value="Genomic_DNA"/>
</dbReference>
<gene>
    <name evidence="17" type="ORF">DRW07_14585</name>
</gene>
<evidence type="ECO:0000256" key="7">
    <source>
        <dbReference type="ARBA" id="ARBA00037305"/>
    </source>
</evidence>
<name>A0A3N5YB23_9ALTE</name>
<keyword evidence="3" id="KW-0819">tRNA processing</keyword>
<accession>A0A3N5YB23</accession>
<feature type="domain" description="Pseudouridine synthase RsuA/RluA-like" evidence="16">
    <location>
        <begin position="21"/>
        <end position="167"/>
    </location>
</feature>
<comment type="catalytic activity">
    <reaction evidence="6">
        <text>uridine(746) in 23S rRNA = pseudouridine(746) in 23S rRNA</text>
        <dbReference type="Rhea" id="RHEA:42548"/>
        <dbReference type="Rhea" id="RHEA-COMP:10109"/>
        <dbReference type="Rhea" id="RHEA-COMP:10110"/>
        <dbReference type="ChEBI" id="CHEBI:65314"/>
        <dbReference type="ChEBI" id="CHEBI:65315"/>
        <dbReference type="EC" id="5.4.99.29"/>
    </reaction>
</comment>